<comment type="caution">
    <text evidence="1">The sequence shown here is derived from an EMBL/GenBank/DDBJ whole genome shotgun (WGS) entry which is preliminary data.</text>
</comment>
<sequence>MQYPVQMTYKCYFKDSRKDLDNVAFAVKLIHDELLAAGV</sequence>
<organism evidence="1">
    <name type="scientific">marine sediment metagenome</name>
    <dbReference type="NCBI Taxonomy" id="412755"/>
    <lineage>
        <taxon>unclassified sequences</taxon>
        <taxon>metagenomes</taxon>
        <taxon>ecological metagenomes</taxon>
    </lineage>
</organism>
<gene>
    <name evidence="1" type="ORF">LCGC14_0001610</name>
</gene>
<dbReference type="AlphaFoldDB" id="A0A0F9WHY7"/>
<accession>A0A0F9WHY7</accession>
<evidence type="ECO:0000313" key="1">
    <source>
        <dbReference type="EMBL" id="KKO12153.1"/>
    </source>
</evidence>
<protein>
    <submittedName>
        <fullName evidence="1">Uncharacterized protein</fullName>
    </submittedName>
</protein>
<dbReference type="EMBL" id="LAZR01000001">
    <property type="protein sequence ID" value="KKO12153.1"/>
    <property type="molecule type" value="Genomic_DNA"/>
</dbReference>
<reference evidence="1" key="1">
    <citation type="journal article" date="2015" name="Nature">
        <title>Complex archaea that bridge the gap between prokaryotes and eukaryotes.</title>
        <authorList>
            <person name="Spang A."/>
            <person name="Saw J.H."/>
            <person name="Jorgensen S.L."/>
            <person name="Zaremba-Niedzwiedzka K."/>
            <person name="Martijn J."/>
            <person name="Lind A.E."/>
            <person name="van Eijk R."/>
            <person name="Schleper C."/>
            <person name="Guy L."/>
            <person name="Ettema T.J."/>
        </authorList>
    </citation>
    <scope>NUCLEOTIDE SEQUENCE</scope>
</reference>
<proteinExistence type="predicted"/>
<name>A0A0F9WHY7_9ZZZZ</name>